<keyword evidence="3" id="KW-0804">Transcription</keyword>
<protein>
    <submittedName>
        <fullName evidence="5">HTH-type transcriptional repressor yvoA</fullName>
    </submittedName>
</protein>
<dbReference type="EMBL" id="CZBY01000030">
    <property type="protein sequence ID" value="CUQ92286.1"/>
    <property type="molecule type" value="Genomic_DNA"/>
</dbReference>
<dbReference type="Pfam" id="PF00392">
    <property type="entry name" value="GntR"/>
    <property type="match status" value="1"/>
</dbReference>
<dbReference type="Gene3D" id="1.10.10.10">
    <property type="entry name" value="Winged helix-like DNA-binding domain superfamily/Winged helix DNA-binding domain"/>
    <property type="match status" value="1"/>
</dbReference>
<dbReference type="PANTHER" id="PTHR38445">
    <property type="entry name" value="HTH-TYPE TRANSCRIPTIONAL REPRESSOR YTRA"/>
    <property type="match status" value="1"/>
</dbReference>
<accession>A0A175A7R6</accession>
<dbReference type="SMART" id="SM00345">
    <property type="entry name" value="HTH_GNTR"/>
    <property type="match status" value="1"/>
</dbReference>
<organism evidence="5 6">
    <name type="scientific">[Eubacterium] siraeum</name>
    <dbReference type="NCBI Taxonomy" id="39492"/>
    <lineage>
        <taxon>Bacteria</taxon>
        <taxon>Bacillati</taxon>
        <taxon>Bacillota</taxon>
        <taxon>Clostridia</taxon>
        <taxon>Eubacteriales</taxon>
        <taxon>Oscillospiraceae</taxon>
        <taxon>Oscillospiraceae incertae sedis</taxon>
    </lineage>
</organism>
<reference evidence="5 6" key="1">
    <citation type="submission" date="2015-09" db="EMBL/GenBank/DDBJ databases">
        <authorList>
            <consortium name="Pathogen Informatics"/>
        </authorList>
    </citation>
    <scope>NUCLEOTIDE SEQUENCE [LARGE SCALE GENOMIC DNA]</scope>
    <source>
        <strain evidence="5 6">2789STDY5834928</strain>
    </source>
</reference>
<dbReference type="InterPro" id="IPR036388">
    <property type="entry name" value="WH-like_DNA-bd_sf"/>
</dbReference>
<evidence type="ECO:0000256" key="3">
    <source>
        <dbReference type="ARBA" id="ARBA00023163"/>
    </source>
</evidence>
<dbReference type="InterPro" id="IPR036390">
    <property type="entry name" value="WH_DNA-bd_sf"/>
</dbReference>
<keyword evidence="1" id="KW-0805">Transcription regulation</keyword>
<gene>
    <name evidence="5" type="primary">yvoA_2</name>
    <name evidence="5" type="ORF">ERS852540_02493</name>
</gene>
<dbReference type="OrthoDB" id="9801546at2"/>
<dbReference type="GO" id="GO:0003700">
    <property type="term" value="F:DNA-binding transcription factor activity"/>
    <property type="evidence" value="ECO:0007669"/>
    <property type="project" value="InterPro"/>
</dbReference>
<dbReference type="PANTHER" id="PTHR38445:SF7">
    <property type="entry name" value="GNTR-FAMILY TRANSCRIPTIONAL REGULATOR"/>
    <property type="match status" value="1"/>
</dbReference>
<dbReference type="Proteomes" id="UP000095662">
    <property type="component" value="Unassembled WGS sequence"/>
</dbReference>
<name>A0A175A7R6_9FIRM</name>
<dbReference type="STRING" id="39492.ERS852540_02493"/>
<evidence type="ECO:0000256" key="2">
    <source>
        <dbReference type="ARBA" id="ARBA00023125"/>
    </source>
</evidence>
<dbReference type="SUPFAM" id="SSF46785">
    <property type="entry name" value="Winged helix' DNA-binding domain"/>
    <property type="match status" value="1"/>
</dbReference>
<dbReference type="GO" id="GO:0003677">
    <property type="term" value="F:DNA binding"/>
    <property type="evidence" value="ECO:0007669"/>
    <property type="project" value="UniProtKB-KW"/>
</dbReference>
<evidence type="ECO:0000256" key="1">
    <source>
        <dbReference type="ARBA" id="ARBA00023015"/>
    </source>
</evidence>
<feature type="domain" description="HTH gntR-type" evidence="4">
    <location>
        <begin position="10"/>
        <end position="78"/>
    </location>
</feature>
<keyword evidence="2" id="KW-0238">DNA-binding</keyword>
<dbReference type="AlphaFoldDB" id="A0A175A7R6"/>
<dbReference type="InterPro" id="IPR000524">
    <property type="entry name" value="Tscrpt_reg_HTH_GntR"/>
</dbReference>
<evidence type="ECO:0000313" key="6">
    <source>
        <dbReference type="Proteomes" id="UP000095662"/>
    </source>
</evidence>
<dbReference type="PROSITE" id="PS50949">
    <property type="entry name" value="HTH_GNTR"/>
    <property type="match status" value="1"/>
</dbReference>
<proteinExistence type="predicted"/>
<evidence type="ECO:0000259" key="4">
    <source>
        <dbReference type="PROSITE" id="PS50949"/>
    </source>
</evidence>
<dbReference type="CDD" id="cd07377">
    <property type="entry name" value="WHTH_GntR"/>
    <property type="match status" value="1"/>
</dbReference>
<evidence type="ECO:0000313" key="5">
    <source>
        <dbReference type="EMBL" id="CUQ92286.1"/>
    </source>
</evidence>
<sequence>MFSLRLQGGIPLSEQLEARIAELIIGGEMAENEKLPAVREVAKALTINPNTVQKTYRQLEQRGLIYSLPGKGSYVAERSQYSSAVLEKATEEFCKAVEDGVKSGLTGEMMKAAVDAVINKEGKV</sequence>